<keyword evidence="1" id="KW-0808">Transferase</keyword>
<evidence type="ECO:0000259" key="2">
    <source>
        <dbReference type="Pfam" id="PF00288"/>
    </source>
</evidence>
<dbReference type="Proteomes" id="UP000244727">
    <property type="component" value="Chromosome"/>
</dbReference>
<dbReference type="GeneID" id="36512768"/>
<keyword evidence="1" id="KW-0547">Nucleotide-binding</keyword>
<protein>
    <recommendedName>
        <fullName evidence="1">Pantoate kinase</fullName>
        <shortName evidence="1">PoK</shortName>
        <ecNumber evidence="1">2.7.1.169</ecNumber>
    </recommendedName>
</protein>
<dbReference type="PIRSF" id="PIRSF016896">
    <property type="entry name" value="GHMP_arc_MJ0969"/>
    <property type="match status" value="1"/>
</dbReference>
<feature type="domain" description="GHMP kinase N-terminal" evidence="2">
    <location>
        <begin position="62"/>
        <end position="141"/>
    </location>
</feature>
<dbReference type="InterPro" id="IPR014721">
    <property type="entry name" value="Ribsml_uS5_D2-typ_fold_subgr"/>
</dbReference>
<comment type="catalytic activity">
    <reaction evidence="1">
        <text>(R)-pantoate + ATP = (R)-4-phosphopantoate + ADP + H(+)</text>
        <dbReference type="Rhea" id="RHEA:28246"/>
        <dbReference type="ChEBI" id="CHEBI:15378"/>
        <dbReference type="ChEBI" id="CHEBI:15980"/>
        <dbReference type="ChEBI" id="CHEBI:30616"/>
        <dbReference type="ChEBI" id="CHEBI:61294"/>
        <dbReference type="ChEBI" id="CHEBI:456216"/>
        <dbReference type="EC" id="2.7.1.169"/>
    </reaction>
</comment>
<dbReference type="Gene3D" id="3.30.230.10">
    <property type="match status" value="1"/>
</dbReference>
<dbReference type="InterPro" id="IPR020568">
    <property type="entry name" value="Ribosomal_Su5_D2-typ_SF"/>
</dbReference>
<dbReference type="GO" id="GO:0005524">
    <property type="term" value="F:ATP binding"/>
    <property type="evidence" value="ECO:0007669"/>
    <property type="project" value="UniProtKB-KW"/>
</dbReference>
<dbReference type="EC" id="2.7.1.169" evidence="1"/>
<dbReference type="PANTHER" id="PTHR42282">
    <property type="entry name" value="PANTOATE KINASE-RELATED"/>
    <property type="match status" value="1"/>
</dbReference>
<keyword evidence="1 3" id="KW-0418">Kinase</keyword>
<evidence type="ECO:0000256" key="1">
    <source>
        <dbReference type="HAMAP-Rule" id="MF_02223"/>
    </source>
</evidence>
<dbReference type="PANTHER" id="PTHR42282:SF1">
    <property type="entry name" value="PANTOATE KINASE"/>
    <property type="match status" value="1"/>
</dbReference>
<keyword evidence="1" id="KW-0173">Coenzyme A biosynthesis</keyword>
<organism evidence="3 4">
    <name type="scientific">Halococcoides cellulosivorans</name>
    <dbReference type="NCBI Taxonomy" id="1679096"/>
    <lineage>
        <taxon>Archaea</taxon>
        <taxon>Methanobacteriati</taxon>
        <taxon>Methanobacteriota</taxon>
        <taxon>Stenosarchaea group</taxon>
        <taxon>Halobacteria</taxon>
        <taxon>Halobacteriales</taxon>
        <taxon>Haloarculaceae</taxon>
        <taxon>Halococcoides</taxon>
    </lineage>
</organism>
<proteinExistence type="inferred from homology"/>
<dbReference type="HAMAP" id="MF_02223">
    <property type="entry name" value="Pantoate_kinase"/>
    <property type="match status" value="1"/>
</dbReference>
<comment type="pathway">
    <text evidence="1">Cofactor biosynthesis; coenzyme A biosynthesis.</text>
</comment>
<comment type="function">
    <text evidence="1">Phosphorylates (R)-pantoate to form (R)-4-phosphopantoate in the CoA biosynthesis pathway.</text>
</comment>
<dbReference type="AlphaFoldDB" id="A0A2R4X2D6"/>
<name>A0A2R4X2D6_9EURY</name>
<keyword evidence="4" id="KW-1185">Reference proteome</keyword>
<dbReference type="InterPro" id="IPR006204">
    <property type="entry name" value="GHMP_kinase_N_dom"/>
</dbReference>
<evidence type="ECO:0000313" key="4">
    <source>
        <dbReference type="Proteomes" id="UP000244727"/>
    </source>
</evidence>
<evidence type="ECO:0000313" key="3">
    <source>
        <dbReference type="EMBL" id="AWB27951.1"/>
    </source>
</evidence>
<dbReference type="KEGG" id="harc:HARCEL1_09635"/>
<dbReference type="GO" id="GO:0015937">
    <property type="term" value="P:coenzyme A biosynthetic process"/>
    <property type="evidence" value="ECO:0007669"/>
    <property type="project" value="UniProtKB-UniRule"/>
</dbReference>
<dbReference type="EMBL" id="CP028858">
    <property type="protein sequence ID" value="AWB27951.1"/>
    <property type="molecule type" value="Genomic_DNA"/>
</dbReference>
<dbReference type="SUPFAM" id="SSF54211">
    <property type="entry name" value="Ribosomal protein S5 domain 2-like"/>
    <property type="match status" value="1"/>
</dbReference>
<dbReference type="RefSeq" id="WP_108382889.1">
    <property type="nucleotide sequence ID" value="NZ_CP028858.1"/>
</dbReference>
<accession>A0A2R4X2D6</accession>
<reference evidence="3 4" key="1">
    <citation type="submission" date="2018-04" db="EMBL/GenBank/DDBJ databases">
        <title>Halococcoides cellulosivorans gen. nov., sp. nov., an extremely halophilic cellulose-utilizing haloarchaeon from hypersaline lakes.</title>
        <authorList>
            <person name="Sorokin D.Y."/>
            <person name="Toshchakov S.V."/>
            <person name="Samarov N.I."/>
            <person name="Korzhenkov A."/>
            <person name="Kublanov I.V."/>
        </authorList>
    </citation>
    <scope>NUCLEOTIDE SEQUENCE [LARGE SCALE GENOMIC DNA]</scope>
    <source>
        <strain evidence="3 4">HArcel1</strain>
    </source>
</reference>
<dbReference type="UniPathway" id="UPA00241"/>
<keyword evidence="1" id="KW-0067">ATP-binding</keyword>
<dbReference type="InterPro" id="IPR012043">
    <property type="entry name" value="PoK"/>
</dbReference>
<sequence>MTVRARAFVPGHVTGFFTVERGPDPAHTGSRGAGLALASGVTVAVREASGPITLDGEPIDIAAAEQVRQALGLDRAVAVATDLPLGAGFGVSGAVALGTALAGAAALDCPRPRSELVGLAHRAEVAAGTGLGDVVAQATGGLVVRTAAGEPSIGRVDAIPVAGSVEVFSRGERSTADIVGGETDRLSAAGERALATLLDDPRPATFYRASRRFGTAAGLDHPVADVLADVERAGGTAIVAMLGETVISPDGGLSAAGYDVRRVQIDPAGAALREVPDDRDGA</sequence>
<dbReference type="Pfam" id="PF00288">
    <property type="entry name" value="GHMP_kinases_N"/>
    <property type="match status" value="1"/>
</dbReference>
<gene>
    <name evidence="3" type="ORF">HARCEL1_09635</name>
</gene>
<comment type="similarity">
    <text evidence="1">Belongs to the GHMP kinase family. PoK subfamily.</text>
</comment>
<dbReference type="GO" id="GO:0016301">
    <property type="term" value="F:kinase activity"/>
    <property type="evidence" value="ECO:0007669"/>
    <property type="project" value="UniProtKB-UniRule"/>
</dbReference>